<evidence type="ECO:0000313" key="2">
    <source>
        <dbReference type="EMBL" id="KAF6360064.1"/>
    </source>
</evidence>
<dbReference type="EMBL" id="JABWUV010000004">
    <property type="protein sequence ID" value="KAF6360064.1"/>
    <property type="molecule type" value="Genomic_DNA"/>
</dbReference>
<keyword evidence="3" id="KW-1185">Reference proteome</keyword>
<reference evidence="2 3" key="1">
    <citation type="journal article" date="2020" name="Nature">
        <title>Six reference-quality genomes reveal evolution of bat adaptations.</title>
        <authorList>
            <person name="Jebb D."/>
            <person name="Huang Z."/>
            <person name="Pippel M."/>
            <person name="Hughes G.M."/>
            <person name="Lavrichenko K."/>
            <person name="Devanna P."/>
            <person name="Winkler S."/>
            <person name="Jermiin L.S."/>
            <person name="Skirmuntt E.C."/>
            <person name="Katzourakis A."/>
            <person name="Burkitt-Gray L."/>
            <person name="Ray D.A."/>
            <person name="Sullivan K.A.M."/>
            <person name="Roscito J.G."/>
            <person name="Kirilenko B.M."/>
            <person name="Davalos L.M."/>
            <person name="Corthals A.P."/>
            <person name="Power M.L."/>
            <person name="Jones G."/>
            <person name="Ransome R.D."/>
            <person name="Dechmann D.K.N."/>
            <person name="Locatelli A.G."/>
            <person name="Puechmaille S.J."/>
            <person name="Fedrigo O."/>
            <person name="Jarvis E.D."/>
            <person name="Hiller M."/>
            <person name="Vernes S.C."/>
            <person name="Myers E.W."/>
            <person name="Teeling E.C."/>
        </authorList>
    </citation>
    <scope>NUCLEOTIDE SEQUENCE [LARGE SCALE GENOMIC DNA]</scope>
    <source>
        <strain evidence="2">MMyoMyo1</strain>
        <tissue evidence="2">Flight muscle</tissue>
    </source>
</reference>
<name>A0A7J7YDV5_MYOMY</name>
<feature type="region of interest" description="Disordered" evidence="1">
    <location>
        <begin position="1"/>
        <end position="24"/>
    </location>
</feature>
<sequence length="157" mass="16711">MGGERDRKPRWQARAGGRAKVALPATFARPPVGDRHWKAWQQARQQPQAGGEGCLRQVIALCIGGRGSPGAGQLAIPNPLGLGGPAGLLPRDSHGDQREREPGHRPARNSRPPEPGVPAGLLPCDHHDDRREREPGSRPARNPGSPGAWGAGWPAFP</sequence>
<dbReference type="Proteomes" id="UP000527355">
    <property type="component" value="Unassembled WGS sequence"/>
</dbReference>
<proteinExistence type="predicted"/>
<protein>
    <submittedName>
        <fullName evidence="2">Uncharacterized protein</fullName>
    </submittedName>
</protein>
<evidence type="ECO:0000256" key="1">
    <source>
        <dbReference type="SAM" id="MobiDB-lite"/>
    </source>
</evidence>
<evidence type="ECO:0000313" key="3">
    <source>
        <dbReference type="Proteomes" id="UP000527355"/>
    </source>
</evidence>
<comment type="caution">
    <text evidence="2">The sequence shown here is derived from an EMBL/GenBank/DDBJ whole genome shotgun (WGS) entry which is preliminary data.</text>
</comment>
<accession>A0A7J7YDV5</accession>
<dbReference type="AlphaFoldDB" id="A0A7J7YDV5"/>
<feature type="compositionally biased region" description="Basic and acidic residues" evidence="1">
    <location>
        <begin position="91"/>
        <end position="104"/>
    </location>
</feature>
<organism evidence="2 3">
    <name type="scientific">Myotis myotis</name>
    <name type="common">Greater mouse-eared bat</name>
    <name type="synonym">Vespertilio myotis</name>
    <dbReference type="NCBI Taxonomy" id="51298"/>
    <lineage>
        <taxon>Eukaryota</taxon>
        <taxon>Metazoa</taxon>
        <taxon>Chordata</taxon>
        <taxon>Craniata</taxon>
        <taxon>Vertebrata</taxon>
        <taxon>Euteleostomi</taxon>
        <taxon>Mammalia</taxon>
        <taxon>Eutheria</taxon>
        <taxon>Laurasiatheria</taxon>
        <taxon>Chiroptera</taxon>
        <taxon>Yangochiroptera</taxon>
        <taxon>Vespertilionidae</taxon>
        <taxon>Myotis</taxon>
    </lineage>
</organism>
<gene>
    <name evidence="2" type="ORF">mMyoMyo1_011022</name>
</gene>
<feature type="compositionally biased region" description="Basic and acidic residues" evidence="1">
    <location>
        <begin position="124"/>
        <end position="136"/>
    </location>
</feature>
<feature type="compositionally biased region" description="Low complexity" evidence="1">
    <location>
        <begin position="143"/>
        <end position="157"/>
    </location>
</feature>
<feature type="region of interest" description="Disordered" evidence="1">
    <location>
        <begin position="66"/>
        <end position="157"/>
    </location>
</feature>